<accession>A0A0M3K536</accession>
<name>A0A0M3K536_ANISI</name>
<sequence>MKSRALLNISVVLWIVMSLMIEAKRSNAEPIIGALKRLNDNALWATKLLKEFDLEQASDGVYSRLSRLCYFTPVQCLLPLAGEQKADHLLLVSPLGR</sequence>
<organism evidence="4">
    <name type="scientific">Anisakis simplex</name>
    <name type="common">Herring worm</name>
    <dbReference type="NCBI Taxonomy" id="6269"/>
    <lineage>
        <taxon>Eukaryota</taxon>
        <taxon>Metazoa</taxon>
        <taxon>Ecdysozoa</taxon>
        <taxon>Nematoda</taxon>
        <taxon>Chromadorea</taxon>
        <taxon>Rhabditida</taxon>
        <taxon>Spirurina</taxon>
        <taxon>Ascaridomorpha</taxon>
        <taxon>Ascaridoidea</taxon>
        <taxon>Anisakidae</taxon>
        <taxon>Anisakis</taxon>
        <taxon>Anisakis simplex complex</taxon>
    </lineage>
</organism>
<keyword evidence="1" id="KW-0732">Signal</keyword>
<dbReference type="OrthoDB" id="5848856at2759"/>
<gene>
    <name evidence="2" type="ORF">ASIM_LOCUS15484</name>
</gene>
<feature type="signal peptide" evidence="1">
    <location>
        <begin position="1"/>
        <end position="28"/>
    </location>
</feature>
<reference evidence="4" key="1">
    <citation type="submission" date="2017-02" db="UniProtKB">
        <authorList>
            <consortium name="WormBaseParasite"/>
        </authorList>
    </citation>
    <scope>IDENTIFICATION</scope>
</reference>
<protein>
    <submittedName>
        <fullName evidence="4">Secreted protein</fullName>
    </submittedName>
</protein>
<keyword evidence="3" id="KW-1185">Reference proteome</keyword>
<feature type="chain" id="PRO_5043121266" evidence="1">
    <location>
        <begin position="29"/>
        <end position="97"/>
    </location>
</feature>
<proteinExistence type="predicted"/>
<evidence type="ECO:0000313" key="3">
    <source>
        <dbReference type="Proteomes" id="UP000267096"/>
    </source>
</evidence>
<dbReference type="WBParaSite" id="ASIM_0001607701-mRNA-1">
    <property type="protein sequence ID" value="ASIM_0001607701-mRNA-1"/>
    <property type="gene ID" value="ASIM_0001607701"/>
</dbReference>
<dbReference type="Proteomes" id="UP000267096">
    <property type="component" value="Unassembled WGS sequence"/>
</dbReference>
<dbReference type="AlphaFoldDB" id="A0A0M3K536"/>
<evidence type="ECO:0000256" key="1">
    <source>
        <dbReference type="SAM" id="SignalP"/>
    </source>
</evidence>
<evidence type="ECO:0000313" key="4">
    <source>
        <dbReference type="WBParaSite" id="ASIM_0001607701-mRNA-1"/>
    </source>
</evidence>
<reference evidence="2 3" key="2">
    <citation type="submission" date="2018-11" db="EMBL/GenBank/DDBJ databases">
        <authorList>
            <consortium name="Pathogen Informatics"/>
        </authorList>
    </citation>
    <scope>NUCLEOTIDE SEQUENCE [LARGE SCALE GENOMIC DNA]</scope>
</reference>
<dbReference type="EMBL" id="UYRR01032357">
    <property type="protein sequence ID" value="VDK55322.1"/>
    <property type="molecule type" value="Genomic_DNA"/>
</dbReference>
<evidence type="ECO:0000313" key="2">
    <source>
        <dbReference type="EMBL" id="VDK55322.1"/>
    </source>
</evidence>